<reference evidence="2" key="1">
    <citation type="submission" date="2010-04" db="EMBL/GenBank/DDBJ databases">
        <authorList>
            <person name="Carlson J."/>
            <person name="Booth B."/>
            <person name="Frise E."/>
            <person name="Sandler J."/>
            <person name="Wan K."/>
            <person name="Yu C."/>
            <person name="Celniker S."/>
        </authorList>
    </citation>
    <scope>NUCLEOTIDE SEQUENCE</scope>
</reference>
<sequence length="55" mass="6096">THVDSARFWRFLAPNRPCSRPVFATNALNFRENSSAESNPCQKPPRDPGDPAPAT</sequence>
<name>D5AEN1_DROME</name>
<accession>D5AEN1</accession>
<feature type="region of interest" description="Disordered" evidence="1">
    <location>
        <begin position="31"/>
        <end position="55"/>
    </location>
</feature>
<protein>
    <submittedName>
        <fullName evidence="2">MIP21895p</fullName>
    </submittedName>
</protein>
<evidence type="ECO:0000256" key="1">
    <source>
        <dbReference type="SAM" id="MobiDB-lite"/>
    </source>
</evidence>
<evidence type="ECO:0000313" key="2">
    <source>
        <dbReference type="EMBL" id="ADF45660.1"/>
    </source>
</evidence>
<feature type="non-terminal residue" evidence="2">
    <location>
        <position position="1"/>
    </location>
</feature>
<dbReference type="AlphaFoldDB" id="D5AEN1"/>
<dbReference type="EMBL" id="BT124768">
    <property type="protein sequence ID" value="ADF45660.1"/>
    <property type="molecule type" value="mRNA"/>
</dbReference>
<gene>
    <name evidence="2" type="primary">CG11537-RC</name>
</gene>
<feature type="compositionally biased region" description="Polar residues" evidence="1">
    <location>
        <begin position="31"/>
        <end position="41"/>
    </location>
</feature>
<organism evidence="2">
    <name type="scientific">Drosophila melanogaster</name>
    <name type="common">Fruit fly</name>
    <dbReference type="NCBI Taxonomy" id="7227"/>
    <lineage>
        <taxon>Eukaryota</taxon>
        <taxon>Metazoa</taxon>
        <taxon>Ecdysozoa</taxon>
        <taxon>Arthropoda</taxon>
        <taxon>Hexapoda</taxon>
        <taxon>Insecta</taxon>
        <taxon>Pterygota</taxon>
        <taxon>Neoptera</taxon>
        <taxon>Endopterygota</taxon>
        <taxon>Diptera</taxon>
        <taxon>Brachycera</taxon>
        <taxon>Muscomorpha</taxon>
        <taxon>Ephydroidea</taxon>
        <taxon>Drosophilidae</taxon>
        <taxon>Drosophila</taxon>
        <taxon>Sophophora</taxon>
    </lineage>
</organism>
<proteinExistence type="evidence at transcript level"/>